<comment type="similarity">
    <text evidence="2 10">Belongs to the Ca(2+):cation antiporter (CaCA) (TC 2.A.19) family.</text>
</comment>
<dbReference type="InterPro" id="IPR004837">
    <property type="entry name" value="NaCa_Exmemb"/>
</dbReference>
<comment type="function">
    <text evidence="10">Has a role in promoting intracellular calcium ion sequestration via the exchange of calcium ions for hydrogen ions across the vacuolar membrane. Involved also in manganese ion homeostasis via its uptake into the vacuole.</text>
</comment>
<evidence type="ECO:0000256" key="6">
    <source>
        <dbReference type="ARBA" id="ARBA00022837"/>
    </source>
</evidence>
<evidence type="ECO:0000256" key="5">
    <source>
        <dbReference type="ARBA" id="ARBA00022692"/>
    </source>
</evidence>
<dbReference type="EMBL" id="ML991782">
    <property type="protein sequence ID" value="KAF2236975.1"/>
    <property type="molecule type" value="Genomic_DNA"/>
</dbReference>
<evidence type="ECO:0000256" key="3">
    <source>
        <dbReference type="ARBA" id="ARBA00022448"/>
    </source>
</evidence>
<evidence type="ECO:0000256" key="7">
    <source>
        <dbReference type="ARBA" id="ARBA00022989"/>
    </source>
</evidence>
<keyword evidence="3 10" id="KW-0813">Transport</keyword>
<evidence type="ECO:0000313" key="14">
    <source>
        <dbReference type="Proteomes" id="UP000800092"/>
    </source>
</evidence>
<gene>
    <name evidence="13" type="ORF">EV356DRAFT_497243</name>
</gene>
<feature type="transmembrane region" description="Helical" evidence="10">
    <location>
        <begin position="124"/>
        <end position="143"/>
    </location>
</feature>
<feature type="compositionally biased region" description="Polar residues" evidence="11">
    <location>
        <begin position="27"/>
        <end position="38"/>
    </location>
</feature>
<keyword evidence="10" id="KW-0926">Vacuole</keyword>
<keyword evidence="5 10" id="KW-0812">Transmembrane</keyword>
<feature type="transmembrane region" description="Helical" evidence="10">
    <location>
        <begin position="273"/>
        <end position="291"/>
    </location>
</feature>
<feature type="compositionally biased region" description="Polar residues" evidence="11">
    <location>
        <begin position="484"/>
        <end position="505"/>
    </location>
</feature>
<organism evidence="13 14">
    <name type="scientific">Viridothelium virens</name>
    <name type="common">Speckled blister lichen</name>
    <name type="synonym">Trypethelium virens</name>
    <dbReference type="NCBI Taxonomy" id="1048519"/>
    <lineage>
        <taxon>Eukaryota</taxon>
        <taxon>Fungi</taxon>
        <taxon>Dikarya</taxon>
        <taxon>Ascomycota</taxon>
        <taxon>Pezizomycotina</taxon>
        <taxon>Dothideomycetes</taxon>
        <taxon>Dothideomycetes incertae sedis</taxon>
        <taxon>Trypetheliales</taxon>
        <taxon>Trypetheliaceae</taxon>
        <taxon>Viridothelium</taxon>
    </lineage>
</organism>
<feature type="compositionally biased region" description="Basic residues" evidence="11">
    <location>
        <begin position="52"/>
        <end position="67"/>
    </location>
</feature>
<feature type="region of interest" description="Disordered" evidence="11">
    <location>
        <begin position="479"/>
        <end position="507"/>
    </location>
</feature>
<keyword evidence="14" id="KW-1185">Reference proteome</keyword>
<feature type="domain" description="Sodium/calcium exchanger membrane region" evidence="12">
    <location>
        <begin position="123"/>
        <end position="293"/>
    </location>
</feature>
<feature type="domain" description="Sodium/calcium exchanger membrane region" evidence="12">
    <location>
        <begin position="330"/>
        <end position="470"/>
    </location>
</feature>
<feature type="region of interest" description="Disordered" evidence="11">
    <location>
        <begin position="1"/>
        <end position="67"/>
    </location>
</feature>
<evidence type="ECO:0000256" key="11">
    <source>
        <dbReference type="SAM" id="MobiDB-lite"/>
    </source>
</evidence>
<evidence type="ECO:0000256" key="8">
    <source>
        <dbReference type="ARBA" id="ARBA00023065"/>
    </source>
</evidence>
<comment type="caution">
    <text evidence="10">Lacks conserved residue(s) required for the propagation of feature annotation.</text>
</comment>
<dbReference type="NCBIfam" id="TIGR00378">
    <property type="entry name" value="cax"/>
    <property type="match status" value="1"/>
</dbReference>
<evidence type="ECO:0000313" key="13">
    <source>
        <dbReference type="EMBL" id="KAF2236975.1"/>
    </source>
</evidence>
<dbReference type="Pfam" id="PF01699">
    <property type="entry name" value="Na_Ca_ex"/>
    <property type="match status" value="2"/>
</dbReference>
<keyword evidence="6 10" id="KW-0106">Calcium</keyword>
<keyword evidence="8 10" id="KW-0406">Ion transport</keyword>
<keyword evidence="10" id="KW-0050">Antiport</keyword>
<evidence type="ECO:0000259" key="12">
    <source>
        <dbReference type="Pfam" id="PF01699"/>
    </source>
</evidence>
<sequence length="526" mass="57085">MTTRPKPPPTADTGFHFLRRNKRPRPESSSVEPKSDSTPGEPGNLSAEQHPHHSHHLPIYNHKGHKVTRGIQPDGESGRRGVHPLHFIRIVLRSTSSASALVNVLWPVVPAAIAVHFARPEWHLVIFILNYIAMVPAANLIGFAGQELARKLPKVAGVVLETTLGSVVEIILFMVLIKRAKERENEPSSDSYLGVIRAAILGSVLANLLLCLGLCFFVGGMIREEQVFHEAVSEVGNGLLLVAGMGLIIPVAYNFALADRLSPADLSMKTTEISRAAAIILLIAFVVYVWFQLRSHHGLYDELLEADEQADADRHKDLAKDKLTLTECVLALVIALACVSMIAVFLVLEIEPIIESRGVTDAFMGLILVPLVEKFAEHLTAIDEAWDNQANFALIHVLGATLQTALLNTPLVILVGWGLGLQMNLNFEVFDAIVLILAIIVVGNFLRDGKSNYLEGTLCVFVYVLIAVCAFYYPSPEPGEETASEGSGPSEGNATSVNGTESSAAPTEMATEAAKMLIRAAMPSMR</sequence>
<dbReference type="GO" id="GO:0012505">
    <property type="term" value="C:endomembrane system"/>
    <property type="evidence" value="ECO:0007669"/>
    <property type="project" value="UniProtKB-SubCell"/>
</dbReference>
<keyword evidence="4 10" id="KW-0109">Calcium transport</keyword>
<comment type="subcellular location">
    <subcellularLocation>
        <location evidence="1">Endomembrane system</location>
        <topology evidence="1">Multi-pass membrane protein</topology>
    </subcellularLocation>
    <subcellularLocation>
        <location evidence="10">Vacuole membrane</location>
    </subcellularLocation>
</comment>
<accession>A0A6A6HFU7</accession>
<feature type="transmembrane region" description="Helical" evidence="10">
    <location>
        <begin position="231"/>
        <end position="253"/>
    </location>
</feature>
<feature type="transmembrane region" description="Helical" evidence="10">
    <location>
        <begin position="453"/>
        <end position="473"/>
    </location>
</feature>
<keyword evidence="7 10" id="KW-1133">Transmembrane helix</keyword>
<feature type="transmembrane region" description="Helical" evidence="10">
    <location>
        <begin position="393"/>
        <end position="417"/>
    </location>
</feature>
<feature type="transmembrane region" description="Helical" evidence="10">
    <location>
        <begin position="196"/>
        <end position="219"/>
    </location>
</feature>
<dbReference type="OrthoDB" id="1699231at2759"/>
<dbReference type="InterPro" id="IPR044880">
    <property type="entry name" value="NCX_ion-bd_dom_sf"/>
</dbReference>
<evidence type="ECO:0000256" key="2">
    <source>
        <dbReference type="ARBA" id="ARBA00008170"/>
    </source>
</evidence>
<protein>
    <recommendedName>
        <fullName evidence="10">Vacuolar calcium ion transporter</fullName>
    </recommendedName>
</protein>
<keyword evidence="9 10" id="KW-0472">Membrane</keyword>
<reference evidence="13" key="1">
    <citation type="journal article" date="2020" name="Stud. Mycol.">
        <title>101 Dothideomycetes genomes: a test case for predicting lifestyles and emergence of pathogens.</title>
        <authorList>
            <person name="Haridas S."/>
            <person name="Albert R."/>
            <person name="Binder M."/>
            <person name="Bloem J."/>
            <person name="Labutti K."/>
            <person name="Salamov A."/>
            <person name="Andreopoulos B."/>
            <person name="Baker S."/>
            <person name="Barry K."/>
            <person name="Bills G."/>
            <person name="Bluhm B."/>
            <person name="Cannon C."/>
            <person name="Castanera R."/>
            <person name="Culley D."/>
            <person name="Daum C."/>
            <person name="Ezra D."/>
            <person name="Gonzalez J."/>
            <person name="Henrissat B."/>
            <person name="Kuo A."/>
            <person name="Liang C."/>
            <person name="Lipzen A."/>
            <person name="Lutzoni F."/>
            <person name="Magnuson J."/>
            <person name="Mondo S."/>
            <person name="Nolan M."/>
            <person name="Ohm R."/>
            <person name="Pangilinan J."/>
            <person name="Park H.-J."/>
            <person name="Ramirez L."/>
            <person name="Alfaro M."/>
            <person name="Sun H."/>
            <person name="Tritt A."/>
            <person name="Yoshinaga Y."/>
            <person name="Zwiers L.-H."/>
            <person name="Turgeon B."/>
            <person name="Goodwin S."/>
            <person name="Spatafora J."/>
            <person name="Crous P."/>
            <person name="Grigoriev I."/>
        </authorList>
    </citation>
    <scope>NUCLEOTIDE SEQUENCE</scope>
    <source>
        <strain evidence="13">Tuck. ex Michener</strain>
    </source>
</reference>
<feature type="transmembrane region" description="Helical" evidence="10">
    <location>
        <begin position="429"/>
        <end position="446"/>
    </location>
</feature>
<dbReference type="InterPro" id="IPR004713">
    <property type="entry name" value="CaH_exchang"/>
</dbReference>
<dbReference type="GO" id="GO:0006874">
    <property type="term" value="P:intracellular calcium ion homeostasis"/>
    <property type="evidence" value="ECO:0007669"/>
    <property type="project" value="TreeGrafter"/>
</dbReference>
<dbReference type="PANTHER" id="PTHR31503:SF14">
    <property type="entry name" value="VACUOLAR CALCIUM ION TRANSPORTER"/>
    <property type="match status" value="1"/>
</dbReference>
<name>A0A6A6HFU7_VIRVR</name>
<dbReference type="GO" id="GO:0000329">
    <property type="term" value="C:fungal-type vacuole membrane"/>
    <property type="evidence" value="ECO:0007669"/>
    <property type="project" value="TreeGrafter"/>
</dbReference>
<dbReference type="AlphaFoldDB" id="A0A6A6HFU7"/>
<feature type="transmembrane region" description="Helical" evidence="10">
    <location>
        <begin position="324"/>
        <end position="348"/>
    </location>
</feature>
<evidence type="ECO:0000256" key="9">
    <source>
        <dbReference type="ARBA" id="ARBA00023136"/>
    </source>
</evidence>
<dbReference type="Gene3D" id="1.20.1420.30">
    <property type="entry name" value="NCX, central ion-binding region"/>
    <property type="match status" value="2"/>
</dbReference>
<evidence type="ECO:0000256" key="10">
    <source>
        <dbReference type="RuleBase" id="RU365028"/>
    </source>
</evidence>
<evidence type="ECO:0000256" key="4">
    <source>
        <dbReference type="ARBA" id="ARBA00022568"/>
    </source>
</evidence>
<dbReference type="InterPro" id="IPR004798">
    <property type="entry name" value="CAX-like"/>
</dbReference>
<evidence type="ECO:0000256" key="1">
    <source>
        <dbReference type="ARBA" id="ARBA00004127"/>
    </source>
</evidence>
<dbReference type="PANTHER" id="PTHR31503">
    <property type="entry name" value="VACUOLAR CALCIUM ION TRANSPORTER"/>
    <property type="match status" value="1"/>
</dbReference>
<proteinExistence type="inferred from homology"/>
<dbReference type="GO" id="GO:0015369">
    <property type="term" value="F:calcium:proton antiporter activity"/>
    <property type="evidence" value="ECO:0007669"/>
    <property type="project" value="UniProtKB-UniRule"/>
</dbReference>
<dbReference type="Proteomes" id="UP000800092">
    <property type="component" value="Unassembled WGS sequence"/>
</dbReference>
<feature type="compositionally biased region" description="Pro residues" evidence="11">
    <location>
        <begin position="1"/>
        <end position="10"/>
    </location>
</feature>
<feature type="transmembrane region" description="Helical" evidence="10">
    <location>
        <begin position="155"/>
        <end position="176"/>
    </location>
</feature>